<keyword evidence="1" id="KW-0472">Membrane</keyword>
<comment type="caution">
    <text evidence="2">The sequence shown here is derived from an EMBL/GenBank/DDBJ whole genome shotgun (WGS) entry which is preliminary data.</text>
</comment>
<accession>A0A1V3GBI1</accession>
<name>A0A1V3GBI1_9BACL</name>
<proteinExistence type="predicted"/>
<evidence type="ECO:0000313" key="2">
    <source>
        <dbReference type="EMBL" id="OOE14062.1"/>
    </source>
</evidence>
<feature type="transmembrane region" description="Helical" evidence="1">
    <location>
        <begin position="71"/>
        <end position="94"/>
    </location>
</feature>
<organism evidence="2 3">
    <name type="scientific">Fictibacillus arsenicus</name>
    <dbReference type="NCBI Taxonomy" id="255247"/>
    <lineage>
        <taxon>Bacteria</taxon>
        <taxon>Bacillati</taxon>
        <taxon>Bacillota</taxon>
        <taxon>Bacilli</taxon>
        <taxon>Bacillales</taxon>
        <taxon>Fictibacillaceae</taxon>
        <taxon>Fictibacillus</taxon>
    </lineage>
</organism>
<keyword evidence="1" id="KW-1133">Transmembrane helix</keyword>
<dbReference type="EMBL" id="MQMF01000001">
    <property type="protein sequence ID" value="OOE14062.1"/>
    <property type="molecule type" value="Genomic_DNA"/>
</dbReference>
<dbReference type="RefSeq" id="WP_077359478.1">
    <property type="nucleotide sequence ID" value="NZ_MQMF01000001.1"/>
</dbReference>
<feature type="transmembrane region" description="Helical" evidence="1">
    <location>
        <begin position="6"/>
        <end position="23"/>
    </location>
</feature>
<dbReference type="Proteomes" id="UP000188597">
    <property type="component" value="Unassembled WGS sequence"/>
</dbReference>
<protein>
    <submittedName>
        <fullName evidence="2">Uncharacterized protein</fullName>
    </submittedName>
</protein>
<keyword evidence="1" id="KW-0812">Transmembrane</keyword>
<feature type="transmembrane region" description="Helical" evidence="1">
    <location>
        <begin position="44"/>
        <end position="65"/>
    </location>
</feature>
<dbReference type="OrthoDB" id="2990705at2"/>
<gene>
    <name evidence="2" type="ORF">UN64_02290</name>
</gene>
<evidence type="ECO:0000256" key="1">
    <source>
        <dbReference type="SAM" id="Phobius"/>
    </source>
</evidence>
<dbReference type="AlphaFoldDB" id="A0A1V3GBI1"/>
<sequence>MPTWLALSGALLIFWTVFWFIIYKFQLWTISFPLSKSTVLKAMVTIIIPVSWLTTTLIFGVFLAILKEETFFELFTLVFFPLILLILILLVLYLENIKYHKIRKNEQNELNEIKNNIILWLNQFSFLTQKNYDLQIFISKNKPVGKIIIHDVSNEEASRLKESKNQLPSTVSLLIFERK</sequence>
<evidence type="ECO:0000313" key="3">
    <source>
        <dbReference type="Proteomes" id="UP000188597"/>
    </source>
</evidence>
<reference evidence="2 3" key="1">
    <citation type="submission" date="2016-11" db="EMBL/GenBank/DDBJ databases">
        <authorList>
            <person name="Jaros S."/>
            <person name="Januszkiewicz K."/>
            <person name="Wedrychowicz H."/>
        </authorList>
    </citation>
    <scope>NUCLEOTIDE SEQUENCE [LARGE SCALE GENOMIC DNA]</scope>
    <source>
        <strain evidence="2 3">Con a/3</strain>
    </source>
</reference>